<dbReference type="KEGG" id="bbes:BESB_063100"/>
<feature type="region of interest" description="Disordered" evidence="1">
    <location>
        <begin position="153"/>
        <end position="175"/>
    </location>
</feature>
<proteinExistence type="predicted"/>
<keyword evidence="3" id="KW-1185">Reference proteome</keyword>
<evidence type="ECO:0000313" key="3">
    <source>
        <dbReference type="Proteomes" id="UP000224006"/>
    </source>
</evidence>
<reference evidence="2 3" key="1">
    <citation type="submission" date="2017-09" db="EMBL/GenBank/DDBJ databases">
        <title>Genome sequencing of Besnoitia besnoiti strain Bb-Ger1.</title>
        <authorList>
            <person name="Schares G."/>
            <person name="Venepally P."/>
            <person name="Lorenzi H.A."/>
        </authorList>
    </citation>
    <scope>NUCLEOTIDE SEQUENCE [LARGE SCALE GENOMIC DNA]</scope>
    <source>
        <strain evidence="2 3">Bb-Ger1</strain>
    </source>
</reference>
<dbReference type="VEuPathDB" id="ToxoDB:BESB_063100"/>
<dbReference type="RefSeq" id="XP_029219432.1">
    <property type="nucleotide sequence ID" value="XM_029364724.1"/>
</dbReference>
<dbReference type="Proteomes" id="UP000224006">
    <property type="component" value="Chromosome V"/>
</dbReference>
<dbReference type="EMBL" id="NWUJ01000005">
    <property type="protein sequence ID" value="PFH35423.1"/>
    <property type="molecule type" value="Genomic_DNA"/>
</dbReference>
<protein>
    <submittedName>
        <fullName evidence="2">Uncharacterized protein</fullName>
    </submittedName>
</protein>
<name>A0A2A9MIG0_BESBE</name>
<comment type="caution">
    <text evidence="2">The sequence shown here is derived from an EMBL/GenBank/DDBJ whole genome shotgun (WGS) entry which is preliminary data.</text>
</comment>
<accession>A0A2A9MIG0</accession>
<sequence length="175" mass="18018">MALLRTRTWATLQEGGCLHRTAALARAALWGQGGQETGFADRGQPAGAPPWSGYVEGLRAATEASSAPLEEVEASGCAKAHVVAIPALVASVERRLTQCDAGVKAVATGARLKRADKKDCTAYGSAEPREETGKRAGKSGLGAGRCVHVEAGSAVTEHEGAREAQTGLPKAMHCS</sequence>
<dbReference type="AlphaFoldDB" id="A0A2A9MIG0"/>
<gene>
    <name evidence="2" type="ORF">BESB_063100</name>
</gene>
<organism evidence="2 3">
    <name type="scientific">Besnoitia besnoiti</name>
    <name type="common">Apicomplexan protozoan</name>
    <dbReference type="NCBI Taxonomy" id="94643"/>
    <lineage>
        <taxon>Eukaryota</taxon>
        <taxon>Sar</taxon>
        <taxon>Alveolata</taxon>
        <taxon>Apicomplexa</taxon>
        <taxon>Conoidasida</taxon>
        <taxon>Coccidia</taxon>
        <taxon>Eucoccidiorida</taxon>
        <taxon>Eimeriorina</taxon>
        <taxon>Sarcocystidae</taxon>
        <taxon>Besnoitia</taxon>
    </lineage>
</organism>
<evidence type="ECO:0000313" key="2">
    <source>
        <dbReference type="EMBL" id="PFH35423.1"/>
    </source>
</evidence>
<evidence type="ECO:0000256" key="1">
    <source>
        <dbReference type="SAM" id="MobiDB-lite"/>
    </source>
</evidence>
<feature type="region of interest" description="Disordered" evidence="1">
    <location>
        <begin position="117"/>
        <end position="140"/>
    </location>
</feature>
<dbReference type="GeneID" id="40311238"/>